<evidence type="ECO:0000313" key="5">
    <source>
        <dbReference type="RefSeq" id="XP_015182191.1"/>
    </source>
</evidence>
<keyword evidence="2" id="KW-1185">Reference proteome</keyword>
<evidence type="ECO:0000256" key="1">
    <source>
        <dbReference type="SAM" id="MobiDB-lite"/>
    </source>
</evidence>
<feature type="compositionally biased region" description="Acidic residues" evidence="1">
    <location>
        <begin position="1"/>
        <end position="11"/>
    </location>
</feature>
<evidence type="ECO:0000313" key="4">
    <source>
        <dbReference type="RefSeq" id="XP_015182189.1"/>
    </source>
</evidence>
<dbReference type="Proteomes" id="UP000694924">
    <property type="component" value="Unplaced"/>
</dbReference>
<dbReference type="RefSeq" id="XP_015182189.1">
    <property type="nucleotide sequence ID" value="XM_015326703.1"/>
</dbReference>
<organism evidence="2 3">
    <name type="scientific">Polistes dominula</name>
    <name type="common">European paper wasp</name>
    <name type="synonym">Vespa dominula</name>
    <dbReference type="NCBI Taxonomy" id="743375"/>
    <lineage>
        <taxon>Eukaryota</taxon>
        <taxon>Metazoa</taxon>
        <taxon>Ecdysozoa</taxon>
        <taxon>Arthropoda</taxon>
        <taxon>Hexapoda</taxon>
        <taxon>Insecta</taxon>
        <taxon>Pterygota</taxon>
        <taxon>Neoptera</taxon>
        <taxon>Endopterygota</taxon>
        <taxon>Hymenoptera</taxon>
        <taxon>Apocrita</taxon>
        <taxon>Aculeata</taxon>
        <taxon>Vespoidea</taxon>
        <taxon>Vespidae</taxon>
        <taxon>Polistinae</taxon>
        <taxon>Polistini</taxon>
        <taxon>Polistes</taxon>
    </lineage>
</organism>
<gene>
    <name evidence="3 4 5" type="primary">LOC107069406</name>
</gene>
<accession>A0ABM1IPQ1</accession>
<proteinExistence type="predicted"/>
<sequence length="227" mass="25741">MATDVEESDTDDHERPVPPKRQRTRCIKVDENYSDTDNHTTSDNSEHTIQDAENVELEDVKRREKLRRWQACQVATGVVDNTINNMLEDLIPNESFSVEETEFRLLRESDMENTAVMMAIRNHGLVSSRELFPTPNNRCRTAYWSNAHVSYCSSSNMQDTGGFSNSIASSSAKSLAIFDPIEVRPYIEPNSDIDEIATNDQQEDFLERAVEEAIKKKGLSALSVDYG</sequence>
<evidence type="ECO:0000313" key="3">
    <source>
        <dbReference type="RefSeq" id="XP_015182188.1"/>
    </source>
</evidence>
<protein>
    <submittedName>
        <fullName evidence="3 4">Uncharacterized protein LOC107069406</fullName>
    </submittedName>
</protein>
<reference evidence="3 4" key="1">
    <citation type="submission" date="2025-05" db="UniProtKB">
        <authorList>
            <consortium name="RefSeq"/>
        </authorList>
    </citation>
    <scope>IDENTIFICATION</scope>
    <source>
        <tissue evidence="3 4">Whole body</tissue>
    </source>
</reference>
<name>A0ABM1IPQ1_POLDO</name>
<feature type="region of interest" description="Disordered" evidence="1">
    <location>
        <begin position="1"/>
        <end position="47"/>
    </location>
</feature>
<dbReference type="RefSeq" id="XP_015182188.1">
    <property type="nucleotide sequence ID" value="XM_015326702.1"/>
</dbReference>
<dbReference type="RefSeq" id="XP_015182191.1">
    <property type="nucleotide sequence ID" value="XM_015326705.1"/>
</dbReference>
<feature type="compositionally biased region" description="Basic and acidic residues" evidence="1">
    <location>
        <begin position="27"/>
        <end position="47"/>
    </location>
</feature>
<dbReference type="GeneID" id="107069406"/>
<evidence type="ECO:0000313" key="2">
    <source>
        <dbReference type="Proteomes" id="UP000694924"/>
    </source>
</evidence>